<feature type="signal peptide" evidence="2">
    <location>
        <begin position="1"/>
        <end position="23"/>
    </location>
</feature>
<dbReference type="Pfam" id="PF09587">
    <property type="entry name" value="PGA_cap"/>
    <property type="match status" value="1"/>
</dbReference>
<organism evidence="4 5">
    <name type="scientific">Faecousia intestinalis</name>
    <dbReference type="NCBI Taxonomy" id="3133167"/>
    <lineage>
        <taxon>Bacteria</taxon>
        <taxon>Bacillati</taxon>
        <taxon>Bacillota</taxon>
        <taxon>Clostridia</taxon>
        <taxon>Eubacteriales</taxon>
        <taxon>Oscillospiraceae</taxon>
        <taxon>Faecousia</taxon>
    </lineage>
</organism>
<evidence type="ECO:0000256" key="2">
    <source>
        <dbReference type="SAM" id="SignalP"/>
    </source>
</evidence>
<dbReference type="SMART" id="SM00854">
    <property type="entry name" value="PGA_cap"/>
    <property type="match status" value="1"/>
</dbReference>
<feature type="domain" description="Capsule synthesis protein CapA" evidence="3">
    <location>
        <begin position="44"/>
        <end position="302"/>
    </location>
</feature>
<dbReference type="RefSeq" id="WP_349136320.1">
    <property type="nucleotide sequence ID" value="NZ_JBBMFF010000240.1"/>
</dbReference>
<dbReference type="SUPFAM" id="SSF56300">
    <property type="entry name" value="Metallo-dependent phosphatases"/>
    <property type="match status" value="1"/>
</dbReference>
<dbReference type="Proteomes" id="UP001491552">
    <property type="component" value="Unassembled WGS sequence"/>
</dbReference>
<reference evidence="4 5" key="1">
    <citation type="submission" date="2024-03" db="EMBL/GenBank/DDBJ databases">
        <title>Human intestinal bacterial collection.</title>
        <authorList>
            <person name="Pauvert C."/>
            <person name="Hitch T.C.A."/>
            <person name="Clavel T."/>
        </authorList>
    </citation>
    <scope>NUCLEOTIDE SEQUENCE [LARGE SCALE GENOMIC DNA]</scope>
    <source>
        <strain evidence="4 5">CLA-AA-H192</strain>
    </source>
</reference>
<keyword evidence="4" id="KW-0378">Hydrolase</keyword>
<feature type="chain" id="PRO_5047064785" evidence="2">
    <location>
        <begin position="24"/>
        <end position="392"/>
    </location>
</feature>
<dbReference type="PANTHER" id="PTHR33393:SF12">
    <property type="entry name" value="CAPSULE BIOSYNTHESIS PROTEIN CAPA"/>
    <property type="match status" value="1"/>
</dbReference>
<dbReference type="GO" id="GO:0016787">
    <property type="term" value="F:hydrolase activity"/>
    <property type="evidence" value="ECO:0007669"/>
    <property type="project" value="UniProtKB-KW"/>
</dbReference>
<keyword evidence="2" id="KW-0732">Signal</keyword>
<evidence type="ECO:0000313" key="4">
    <source>
        <dbReference type="EMBL" id="MEQ2511602.1"/>
    </source>
</evidence>
<dbReference type="InterPro" id="IPR029052">
    <property type="entry name" value="Metallo-depent_PP-like"/>
</dbReference>
<evidence type="ECO:0000259" key="3">
    <source>
        <dbReference type="SMART" id="SM00854"/>
    </source>
</evidence>
<dbReference type="EMBL" id="JBBMFF010000240">
    <property type="protein sequence ID" value="MEQ2511602.1"/>
    <property type="molecule type" value="Genomic_DNA"/>
</dbReference>
<gene>
    <name evidence="4" type="ORF">WMO66_10165</name>
</gene>
<protein>
    <submittedName>
        <fullName evidence="4">CapA family protein</fullName>
        <ecNumber evidence="4">3.1.-.-</ecNumber>
    </submittedName>
</protein>
<evidence type="ECO:0000256" key="1">
    <source>
        <dbReference type="ARBA" id="ARBA00005662"/>
    </source>
</evidence>
<sequence>MTRFLRRGAAALLTLCLALPLFGCSGSDTPTESKTPRSDTAVATLCAVGDIRITDELLQAARQGGSYDFSDILRGTTAVVGAADVAIGNLETTLSGEPYNDGSAPDALATALRSTGFSLVQTANSYTIQNGLSGLERTQTVLRSAGLTPVGTYESAEDRAQNRAVLVEANGIRIAVVAFTKGMNGMRLPSGAEYCTNLLYTDYDSNYSRIDTDGITDAIAAARALSPDVIVAALHWGSEDVSDISDTQEKIADLMFRRGVDVIVGSHSHRVGPVERRSITTDDGVQKDVVLAYGLGDYCAAQEGETNASLALTVEFTRTGESTVISDVRCTPLATADCGAGTAPRYQVLDAADAVRLYENNYYQRVSDELYEQLLAAKQQIEEAVQPQDSTK</sequence>
<evidence type="ECO:0000313" key="5">
    <source>
        <dbReference type="Proteomes" id="UP001491552"/>
    </source>
</evidence>
<name>A0ABV1G859_9FIRM</name>
<comment type="caution">
    <text evidence="4">The sequence shown here is derived from an EMBL/GenBank/DDBJ whole genome shotgun (WGS) entry which is preliminary data.</text>
</comment>
<keyword evidence="5" id="KW-1185">Reference proteome</keyword>
<dbReference type="InterPro" id="IPR052169">
    <property type="entry name" value="CW_Biosynth-Accessory"/>
</dbReference>
<accession>A0ABV1G859</accession>
<dbReference type="EC" id="3.1.-.-" evidence="4"/>
<proteinExistence type="inferred from homology"/>
<comment type="similarity">
    <text evidence="1">Belongs to the CapA family.</text>
</comment>
<dbReference type="Gene3D" id="3.60.21.10">
    <property type="match status" value="1"/>
</dbReference>
<dbReference type="PANTHER" id="PTHR33393">
    <property type="entry name" value="POLYGLUTAMINE SYNTHESIS ACCESSORY PROTEIN RV0574C-RELATED"/>
    <property type="match status" value="1"/>
</dbReference>
<dbReference type="InterPro" id="IPR019079">
    <property type="entry name" value="Capsule_synth_CapA"/>
</dbReference>